<dbReference type="Proteomes" id="UP000789375">
    <property type="component" value="Unassembled WGS sequence"/>
</dbReference>
<proteinExistence type="predicted"/>
<keyword evidence="2" id="KW-1185">Reference proteome</keyword>
<gene>
    <name evidence="1" type="ORF">FMOSSE_LOCUS3648</name>
</gene>
<comment type="caution">
    <text evidence="1">The sequence shown here is derived from an EMBL/GenBank/DDBJ whole genome shotgun (WGS) entry which is preliminary data.</text>
</comment>
<dbReference type="EMBL" id="CAJVPP010000559">
    <property type="protein sequence ID" value="CAG8493286.1"/>
    <property type="molecule type" value="Genomic_DNA"/>
</dbReference>
<accession>A0A9N8WSH3</accession>
<evidence type="ECO:0000313" key="2">
    <source>
        <dbReference type="Proteomes" id="UP000789375"/>
    </source>
</evidence>
<feature type="non-terminal residue" evidence="1">
    <location>
        <position position="1"/>
    </location>
</feature>
<reference evidence="1" key="1">
    <citation type="submission" date="2021-06" db="EMBL/GenBank/DDBJ databases">
        <authorList>
            <person name="Kallberg Y."/>
            <person name="Tangrot J."/>
            <person name="Rosling A."/>
        </authorList>
    </citation>
    <scope>NUCLEOTIDE SEQUENCE</scope>
    <source>
        <strain evidence="1">87-6 pot B 2015</strain>
    </source>
</reference>
<dbReference type="AlphaFoldDB" id="A0A9N8WSH3"/>
<evidence type="ECO:0000313" key="1">
    <source>
        <dbReference type="EMBL" id="CAG8493286.1"/>
    </source>
</evidence>
<sequence length="51" mass="5983">DITMEVRSKCIVQVKLAVYRKIRMEKAKYADWEKESILQLENVLKGVNMSP</sequence>
<name>A0A9N8WSH3_FUNMO</name>
<protein>
    <submittedName>
        <fullName evidence="1">14515_t:CDS:1</fullName>
    </submittedName>
</protein>
<organism evidence="1 2">
    <name type="scientific">Funneliformis mosseae</name>
    <name type="common">Endomycorrhizal fungus</name>
    <name type="synonym">Glomus mosseae</name>
    <dbReference type="NCBI Taxonomy" id="27381"/>
    <lineage>
        <taxon>Eukaryota</taxon>
        <taxon>Fungi</taxon>
        <taxon>Fungi incertae sedis</taxon>
        <taxon>Mucoromycota</taxon>
        <taxon>Glomeromycotina</taxon>
        <taxon>Glomeromycetes</taxon>
        <taxon>Glomerales</taxon>
        <taxon>Glomeraceae</taxon>
        <taxon>Funneliformis</taxon>
    </lineage>
</organism>